<accession>A0ABS8WEB4</accession>
<proteinExistence type="predicted"/>
<keyword evidence="2" id="KW-1185">Reference proteome</keyword>
<name>A0ABS8WEB4_9GAMM</name>
<reference evidence="1 2" key="1">
    <citation type="journal article" date="2022" name="Environ. Microbiol. Rep.">
        <title>Eco-phylogenetic analyses reveal divergent evolution of vitamin B12 metabolism in the marine bacterial family 'Psychromonadaceae'.</title>
        <authorList>
            <person name="Jin X."/>
            <person name="Yang Y."/>
            <person name="Cao H."/>
            <person name="Gao B."/>
            <person name="Zhao Z."/>
        </authorList>
    </citation>
    <scope>NUCLEOTIDE SEQUENCE [LARGE SCALE GENOMIC DNA]</scope>
    <source>
        <strain evidence="1 2">MKS20</strain>
    </source>
</reference>
<comment type="caution">
    <text evidence="1">The sequence shown here is derived from an EMBL/GenBank/DDBJ whole genome shotgun (WGS) entry which is preliminary data.</text>
</comment>
<gene>
    <name evidence="1" type="ORF">K6Y31_21750</name>
</gene>
<evidence type="ECO:0000313" key="2">
    <source>
        <dbReference type="Proteomes" id="UP001201273"/>
    </source>
</evidence>
<dbReference type="EMBL" id="JAIMJA010000050">
    <property type="protein sequence ID" value="MCE2597397.1"/>
    <property type="molecule type" value="Genomic_DNA"/>
</dbReference>
<dbReference type="Proteomes" id="UP001201273">
    <property type="component" value="Unassembled WGS sequence"/>
</dbReference>
<protein>
    <submittedName>
        <fullName evidence="1">Uncharacterized protein</fullName>
    </submittedName>
</protein>
<dbReference type="RefSeq" id="WP_233055136.1">
    <property type="nucleotide sequence ID" value="NZ_JAIMJA010000050.1"/>
</dbReference>
<organism evidence="1 2">
    <name type="scientific">Motilimonas cestriensis</name>
    <dbReference type="NCBI Taxonomy" id="2742685"/>
    <lineage>
        <taxon>Bacteria</taxon>
        <taxon>Pseudomonadati</taxon>
        <taxon>Pseudomonadota</taxon>
        <taxon>Gammaproteobacteria</taxon>
        <taxon>Alteromonadales</taxon>
        <taxon>Alteromonadales genera incertae sedis</taxon>
        <taxon>Motilimonas</taxon>
    </lineage>
</organism>
<evidence type="ECO:0000313" key="1">
    <source>
        <dbReference type="EMBL" id="MCE2597397.1"/>
    </source>
</evidence>
<sequence>MNLEEYWKSYLGYCSEKTGAGSIPEMIGIPLVVAPLVAAGYEIKLPVEELSNFINKFREIDDVTRRLTVRELESEKIEKITEAFKAGCTYSKEVIPQIFQKDEVAKQYHEIMFPEPNA</sequence>